<reference evidence="1" key="1">
    <citation type="submission" date="2023-06" db="EMBL/GenBank/DDBJ databases">
        <authorList>
            <person name="DeJong R.J."/>
            <person name="Yoon E."/>
            <person name="Radersma M."/>
            <person name="Veenstra M."/>
            <person name="Churu J."/>
            <person name="Moleakunnel K."/>
            <person name="Weaver G."/>
            <person name="Hill E."/>
            <person name="Janvier A."/>
            <person name="Harlow L."/>
            <person name="Kramer C."/>
            <person name="Seinen K."/>
            <person name="Chen A."/>
            <person name="Minasian M."/>
            <person name="Doorn S."/>
            <person name="Dole C."/>
            <person name="Ramsey F."/>
            <person name="Nieze J."/>
            <person name="Baker A."/>
            <person name="Swierenga S."/>
            <person name="White A."/>
            <person name="Howland A."/>
            <person name="Ko C."/>
            <person name="Russell D.A."/>
            <person name="Jacobs-Sera D."/>
            <person name="Hatfull G.F."/>
        </authorList>
    </citation>
    <scope>NUCLEOTIDE SEQUENCE</scope>
</reference>
<organism evidence="1 2">
    <name type="scientific">Rhodococcus phage Reynauld</name>
    <dbReference type="NCBI Taxonomy" id="3062845"/>
    <lineage>
        <taxon>Viruses</taxon>
        <taxon>Duplodnaviria</taxon>
        <taxon>Heunggongvirae</taxon>
        <taxon>Uroviricota</taxon>
        <taxon>Caudoviricetes</taxon>
        <taxon>Caudoviricetes incertae sedis</taxon>
        <taxon>Reynauldvirus</taxon>
        <taxon>Reynauldvirus reynauld</taxon>
    </lineage>
</organism>
<sequence>MSDEIIDTKTCDTSADQVWRFFLRCMNALWTFILFLGVWPLGIAWAVGSIAFMVWNNGRRARRYSRNAIRLREMQWHEFQQNIAPRLRENDHRYPPEWGR</sequence>
<proteinExistence type="predicted"/>
<name>A0ACD4UJA2_9CAUD</name>
<dbReference type="Proteomes" id="UP001654496">
    <property type="component" value="Segment"/>
</dbReference>
<protein>
    <submittedName>
        <fullName evidence="1">Membrane protein</fullName>
    </submittedName>
</protein>
<dbReference type="EMBL" id="OR159659">
    <property type="protein sequence ID" value="WKW85536.1"/>
    <property type="molecule type" value="Genomic_DNA"/>
</dbReference>
<evidence type="ECO:0000313" key="1">
    <source>
        <dbReference type="EMBL" id="WKW85536.1"/>
    </source>
</evidence>
<gene>
    <name evidence="1" type="primary">84</name>
    <name evidence="1" type="ORF">SEA_REYNAULD_84</name>
</gene>
<keyword evidence="2" id="KW-1185">Reference proteome</keyword>
<accession>A0ACD4UJA2</accession>
<evidence type="ECO:0000313" key="2">
    <source>
        <dbReference type="Proteomes" id="UP001654496"/>
    </source>
</evidence>